<comment type="similarity">
    <text evidence="1">Belongs to the short-chain dehydrogenases/reductases (SDR) family.</text>
</comment>
<keyword evidence="2" id="KW-0560">Oxidoreductase</keyword>
<dbReference type="PANTHER" id="PTHR44196:SF1">
    <property type="entry name" value="DEHYDROGENASE_REDUCTASE SDR FAMILY MEMBER 7B"/>
    <property type="match status" value="1"/>
</dbReference>
<dbReference type="EMBL" id="JAWIIJ010000009">
    <property type="protein sequence ID" value="MDV2079877.1"/>
    <property type="molecule type" value="Genomic_DNA"/>
</dbReference>
<evidence type="ECO:0000313" key="4">
    <source>
        <dbReference type="Proteomes" id="UP001269819"/>
    </source>
</evidence>
<dbReference type="PROSITE" id="PS00061">
    <property type="entry name" value="ADH_SHORT"/>
    <property type="match status" value="1"/>
</dbReference>
<dbReference type="PRINTS" id="PR00081">
    <property type="entry name" value="GDHRDH"/>
</dbReference>
<proteinExistence type="inferred from homology"/>
<keyword evidence="4" id="KW-1185">Reference proteome</keyword>
<name>A0ABU3W109_9GAMM</name>
<dbReference type="Proteomes" id="UP001269819">
    <property type="component" value="Unassembled WGS sequence"/>
</dbReference>
<dbReference type="SUPFAM" id="SSF51735">
    <property type="entry name" value="NAD(P)-binding Rossmann-fold domains"/>
    <property type="match status" value="1"/>
</dbReference>
<dbReference type="RefSeq" id="WP_316974353.1">
    <property type="nucleotide sequence ID" value="NZ_JAWIIJ010000009.1"/>
</dbReference>
<gene>
    <name evidence="3" type="ORF">RYS15_14400</name>
</gene>
<dbReference type="InterPro" id="IPR036291">
    <property type="entry name" value="NAD(P)-bd_dom_sf"/>
</dbReference>
<evidence type="ECO:0000313" key="3">
    <source>
        <dbReference type="EMBL" id="MDV2079877.1"/>
    </source>
</evidence>
<dbReference type="Pfam" id="PF00106">
    <property type="entry name" value="adh_short"/>
    <property type="match status" value="1"/>
</dbReference>
<accession>A0ABU3W109</accession>
<dbReference type="Gene3D" id="3.40.50.720">
    <property type="entry name" value="NAD(P)-binding Rossmann-like Domain"/>
    <property type="match status" value="1"/>
</dbReference>
<evidence type="ECO:0000256" key="2">
    <source>
        <dbReference type="ARBA" id="ARBA00023002"/>
    </source>
</evidence>
<dbReference type="PANTHER" id="PTHR44196">
    <property type="entry name" value="DEHYDROGENASE/REDUCTASE SDR FAMILY MEMBER 7B"/>
    <property type="match status" value="1"/>
</dbReference>
<dbReference type="InterPro" id="IPR002347">
    <property type="entry name" value="SDR_fam"/>
</dbReference>
<sequence>MTRRLTTPTTIWLTGATSGIGRALAEQLVARGHRLIASGRNESALEALQALDSERVMPLALDTTSQEDLAQARAAFDQPWPLQMVILNAGTCEYLDPADYQSSVVEANLTTNVIGTSRCIEAALPALRQARAQGLPATLVIVSSSAWWFPFGRAEGYGASKAALSYLAHALRADLAAVGIEVVTVSPGFVKTPLTDRNDFPMPFLIDADDAAGRIISGLEKGRRDIEFPRRFTWTLRLLGALPQCLIDRMAAAMSRNQKNQQEANQ</sequence>
<evidence type="ECO:0000256" key="1">
    <source>
        <dbReference type="ARBA" id="ARBA00006484"/>
    </source>
</evidence>
<reference evidence="3 4" key="1">
    <citation type="submission" date="2023-10" db="EMBL/GenBank/DDBJ databases">
        <title>Characteristics and mechanism of a salt-tolerant marine origin heterotrophic nitrifying- aerobic denitrifying bacteria Marinobacter xestospongiae HN1.</title>
        <authorList>
            <person name="Qi R."/>
        </authorList>
    </citation>
    <scope>NUCLEOTIDE SEQUENCE [LARGE SCALE GENOMIC DNA]</scope>
    <source>
        <strain evidence="3 4">HN1</strain>
    </source>
</reference>
<protein>
    <submittedName>
        <fullName evidence="3">SDR family NAD(P)-dependent oxidoreductase</fullName>
    </submittedName>
</protein>
<organism evidence="3 4">
    <name type="scientific">Marinobacter xestospongiae</name>
    <dbReference type="NCBI Taxonomy" id="994319"/>
    <lineage>
        <taxon>Bacteria</taxon>
        <taxon>Pseudomonadati</taxon>
        <taxon>Pseudomonadota</taxon>
        <taxon>Gammaproteobacteria</taxon>
        <taxon>Pseudomonadales</taxon>
        <taxon>Marinobacteraceae</taxon>
        <taxon>Marinobacter</taxon>
    </lineage>
</organism>
<dbReference type="InterPro" id="IPR020904">
    <property type="entry name" value="Sc_DH/Rdtase_CS"/>
</dbReference>
<comment type="caution">
    <text evidence="3">The sequence shown here is derived from an EMBL/GenBank/DDBJ whole genome shotgun (WGS) entry which is preliminary data.</text>
</comment>